<protein>
    <submittedName>
        <fullName evidence="2 3">Glycosyltransferase</fullName>
    </submittedName>
</protein>
<keyword evidence="5" id="KW-1185">Reference proteome</keyword>
<evidence type="ECO:0000313" key="5">
    <source>
        <dbReference type="Proteomes" id="UP000437862"/>
    </source>
</evidence>
<dbReference type="EMBL" id="CP046904">
    <property type="protein sequence ID" value="QGZ41791.1"/>
    <property type="molecule type" value="Genomic_DNA"/>
</dbReference>
<dbReference type="PANTHER" id="PTHR45947:SF3">
    <property type="entry name" value="SULFOQUINOVOSYL TRANSFERASE SQD2"/>
    <property type="match status" value="1"/>
</dbReference>
<dbReference type="SUPFAM" id="SSF53756">
    <property type="entry name" value="UDP-Glycosyltransferase/glycogen phosphorylase"/>
    <property type="match status" value="1"/>
</dbReference>
<dbReference type="RefSeq" id="WP_145873176.1">
    <property type="nucleotide sequence ID" value="NZ_VLKW01000001.1"/>
</dbReference>
<dbReference type="InterPro" id="IPR028098">
    <property type="entry name" value="Glyco_trans_4-like_N"/>
</dbReference>
<evidence type="ECO:0000313" key="3">
    <source>
        <dbReference type="EMBL" id="TWI51796.1"/>
    </source>
</evidence>
<dbReference type="Gene3D" id="3.40.50.2000">
    <property type="entry name" value="Glycogen Phosphorylase B"/>
    <property type="match status" value="2"/>
</dbReference>
<dbReference type="AlphaFoldDB" id="A0A562Q6Z5"/>
<organism evidence="3 4">
    <name type="scientific">Pseudoduganella flava</name>
    <dbReference type="NCBI Taxonomy" id="871742"/>
    <lineage>
        <taxon>Bacteria</taxon>
        <taxon>Pseudomonadati</taxon>
        <taxon>Pseudomonadota</taxon>
        <taxon>Betaproteobacteria</taxon>
        <taxon>Burkholderiales</taxon>
        <taxon>Oxalobacteraceae</taxon>
        <taxon>Telluria group</taxon>
        <taxon>Pseudoduganella</taxon>
    </lineage>
</organism>
<accession>A0A562Q6Z5</accession>
<dbReference type="Proteomes" id="UP000437862">
    <property type="component" value="Chromosome"/>
</dbReference>
<gene>
    <name evidence="2" type="ORF">GO485_23855</name>
    <name evidence="3" type="ORF">IP92_00785</name>
</gene>
<dbReference type="OrthoDB" id="9815351at2"/>
<dbReference type="PANTHER" id="PTHR45947">
    <property type="entry name" value="SULFOQUINOVOSYL TRANSFERASE SQD2"/>
    <property type="match status" value="1"/>
</dbReference>
<reference evidence="2 5" key="3">
    <citation type="submission" date="2019-12" db="EMBL/GenBank/DDBJ databases">
        <title>Draft Genome Sequences of Six Type Strains of the Genus Massilia.</title>
        <authorList>
            <person name="Miess H."/>
            <person name="Frediansyah A."/>
            <person name="Goeker M."/>
            <person name="Gross H."/>
        </authorList>
    </citation>
    <scope>NUCLEOTIDE SEQUENCE [LARGE SCALE GENOMIC DNA]</scope>
    <source>
        <strain evidence="2 5">DSM 26639</strain>
    </source>
</reference>
<dbReference type="GO" id="GO:0016758">
    <property type="term" value="F:hexosyltransferase activity"/>
    <property type="evidence" value="ECO:0007669"/>
    <property type="project" value="TreeGrafter"/>
</dbReference>
<evidence type="ECO:0000259" key="1">
    <source>
        <dbReference type="Pfam" id="PF13579"/>
    </source>
</evidence>
<reference evidence="3" key="2">
    <citation type="submission" date="2019-07" db="EMBL/GenBank/DDBJ databases">
        <authorList>
            <person name="Whitman W."/>
            <person name="Huntemann M."/>
            <person name="Clum A."/>
            <person name="Pillay M."/>
            <person name="Palaniappan K."/>
            <person name="Varghese N."/>
            <person name="Mikhailova N."/>
            <person name="Stamatis D."/>
            <person name="Reddy T."/>
            <person name="Daum C."/>
            <person name="Shapiro N."/>
            <person name="Ivanova N."/>
            <person name="Kyrpides N."/>
            <person name="Woyke T."/>
        </authorList>
    </citation>
    <scope>NUCLEOTIDE SEQUENCE</scope>
    <source>
        <strain evidence="3">CGMCC 1.10685</strain>
    </source>
</reference>
<name>A0A562Q6Z5_9BURK</name>
<sequence>MTQASQAANPTNKPLRILQLVPETLPTFRADVTVLFGKYLPRHGIATDVVGKGSQAPLPEQGFASTRRSTMGKRWRTELGFAWLCIRSVLQARRDHCDVIQARDMVSLGAVALLIARLKGIPFVYWMSFLMCEGRIDRARSRLRNGGGLRDRLVLLKGLVEYWLLYNVVLRHADHVFVQSDAMLDLLAGQGVPRGKMTPVPMGVDMEVLATRPTPRRLPGWEGVPLLAYLGTLDPLRDIHMVVDALVIIRRTYPTARLLLIGDAPQRADVDALLKHAADSGVGEAVHVTGWLPSAQAWELLAGADAAVSYFPRGKILDTNSPTKVLEYLALGIPSLGNDNPDQRNVMLESDAGWLTASTPEALAEAACMVFADPQGASRRAASGPRYIEAKRSYRVLAETVAQRYRSFLGQH</sequence>
<dbReference type="Pfam" id="PF13692">
    <property type="entry name" value="Glyco_trans_1_4"/>
    <property type="match status" value="1"/>
</dbReference>
<dbReference type="InterPro" id="IPR050194">
    <property type="entry name" value="Glycosyltransferase_grp1"/>
</dbReference>
<dbReference type="Pfam" id="PF13579">
    <property type="entry name" value="Glyco_trans_4_4"/>
    <property type="match status" value="1"/>
</dbReference>
<evidence type="ECO:0000313" key="4">
    <source>
        <dbReference type="Proteomes" id="UP000315112"/>
    </source>
</evidence>
<feature type="domain" description="Glycosyltransferase subfamily 4-like N-terminal" evidence="1">
    <location>
        <begin position="38"/>
        <end position="203"/>
    </location>
</feature>
<evidence type="ECO:0000313" key="2">
    <source>
        <dbReference type="EMBL" id="QGZ41791.1"/>
    </source>
</evidence>
<dbReference type="Proteomes" id="UP000315112">
    <property type="component" value="Unassembled WGS sequence"/>
</dbReference>
<keyword evidence="3" id="KW-0808">Transferase</keyword>
<dbReference type="EMBL" id="VLKW01000001">
    <property type="protein sequence ID" value="TWI51796.1"/>
    <property type="molecule type" value="Genomic_DNA"/>
</dbReference>
<reference evidence="3 4" key="1">
    <citation type="journal article" date="2015" name="Stand. Genomic Sci.">
        <title>Genomic Encyclopedia of Bacterial and Archaeal Type Strains, Phase III: the genomes of soil and plant-associated and newly described type strains.</title>
        <authorList>
            <person name="Whitman W.B."/>
            <person name="Woyke T."/>
            <person name="Klenk H.P."/>
            <person name="Zhou Y."/>
            <person name="Lilburn T.G."/>
            <person name="Beck B.J."/>
            <person name="De Vos P."/>
            <person name="Vandamme P."/>
            <person name="Eisen J.A."/>
            <person name="Garrity G."/>
            <person name="Hugenholtz P."/>
            <person name="Kyrpides N.C."/>
        </authorList>
    </citation>
    <scope>NUCLEOTIDE SEQUENCE [LARGE SCALE GENOMIC DNA]</scope>
    <source>
        <strain evidence="3 4">CGMCC 1.10685</strain>
    </source>
</reference>
<proteinExistence type="predicted"/>